<name>A0A512DLW1_9PROT</name>
<evidence type="ECO:0000313" key="1">
    <source>
        <dbReference type="EMBL" id="GEO37462.1"/>
    </source>
</evidence>
<reference evidence="1 2" key="1">
    <citation type="submission" date="2019-07" db="EMBL/GenBank/DDBJ databases">
        <title>Whole genome shotgun sequence of Skermanella aerolata NBRC 106429.</title>
        <authorList>
            <person name="Hosoyama A."/>
            <person name="Uohara A."/>
            <person name="Ohji S."/>
            <person name="Ichikawa N."/>
        </authorList>
    </citation>
    <scope>NUCLEOTIDE SEQUENCE [LARGE SCALE GENOMIC DNA]</scope>
    <source>
        <strain evidence="1 2">NBRC 106429</strain>
    </source>
</reference>
<keyword evidence="2" id="KW-1185">Reference proteome</keyword>
<sequence>MPETNFTFRVEDDLKDRFVGAAQTNDLSASMLLREFMQNYVEKTEHDAWFRQEVEQGLVEAASPEVKLISHEDVVARVRASF</sequence>
<accession>A0A512DLW1</accession>
<dbReference type="EMBL" id="BJYZ01000006">
    <property type="protein sequence ID" value="GEO37462.1"/>
    <property type="molecule type" value="Genomic_DNA"/>
</dbReference>
<gene>
    <name evidence="1" type="ORF">SAE02_16100</name>
</gene>
<dbReference type="OrthoDB" id="3174560at2"/>
<evidence type="ECO:0008006" key="3">
    <source>
        <dbReference type="Google" id="ProtNLM"/>
    </source>
</evidence>
<comment type="caution">
    <text evidence="1">The sequence shown here is derived from an EMBL/GenBank/DDBJ whole genome shotgun (WGS) entry which is preliminary data.</text>
</comment>
<dbReference type="InterPro" id="IPR010985">
    <property type="entry name" value="Ribbon_hlx_hlx"/>
</dbReference>
<dbReference type="AlphaFoldDB" id="A0A512DLW1"/>
<proteinExistence type="predicted"/>
<dbReference type="GO" id="GO:0006355">
    <property type="term" value="P:regulation of DNA-templated transcription"/>
    <property type="evidence" value="ECO:0007669"/>
    <property type="project" value="InterPro"/>
</dbReference>
<evidence type="ECO:0000313" key="2">
    <source>
        <dbReference type="Proteomes" id="UP000321523"/>
    </source>
</evidence>
<dbReference type="SUPFAM" id="SSF47598">
    <property type="entry name" value="Ribbon-helix-helix"/>
    <property type="match status" value="1"/>
</dbReference>
<dbReference type="Gene3D" id="6.20.450.20">
    <property type="match status" value="1"/>
</dbReference>
<dbReference type="Proteomes" id="UP000321523">
    <property type="component" value="Unassembled WGS sequence"/>
</dbReference>
<protein>
    <recommendedName>
        <fullName evidence="3">CopG family transcriptional regulator</fullName>
    </recommendedName>
</protein>
<organism evidence="1 2">
    <name type="scientific">Skermanella aerolata</name>
    <dbReference type="NCBI Taxonomy" id="393310"/>
    <lineage>
        <taxon>Bacteria</taxon>
        <taxon>Pseudomonadati</taxon>
        <taxon>Pseudomonadota</taxon>
        <taxon>Alphaproteobacteria</taxon>
        <taxon>Rhodospirillales</taxon>
        <taxon>Azospirillaceae</taxon>
        <taxon>Skermanella</taxon>
    </lineage>
</organism>